<accession>A0ACC2W0R3</accession>
<comment type="caution">
    <text evidence="1">The sequence shown here is derived from an EMBL/GenBank/DDBJ whole genome shotgun (WGS) entry which is preliminary data.</text>
</comment>
<evidence type="ECO:0000313" key="2">
    <source>
        <dbReference type="Proteomes" id="UP001230649"/>
    </source>
</evidence>
<name>A0ACC2W0R3_9TREE</name>
<protein>
    <submittedName>
        <fullName evidence="1">Uncharacterized protein</fullName>
    </submittedName>
</protein>
<sequence length="1114" mass="122310">MILPSRSAPSWDDFLFDSDTIHPTGGTQGPTLYLLEARWHWPLVFTSYFISALGGYTSTQLMAQVRASKGVRARMAWIGLASVVFGGCGIWSMHFVSMLALDVGIPVSYNIPVTILSAIVAIVATFTTFGYELIVHYIRKFRRVAELKRLMRPILASEHHQQYAVPAPLDSAAGLEGRDSYESVSPKSDIPMDLPDFSDINGPPTSSRRRWTGLNRSDDNIIKYQMVNNGDPDDSSDNVNVTATTISRQRGSSIYNSSTIGLNTEPSRASVHFEPSRHHGDSSTLNSGYPSFYPPGSQRESGTPSASDSLNPDPFAFERSSNGSISSETLSTLFGPGLGQSWHTADDDSSETYQGASIARLAAVVATRFTWKIVIKGVLMGLAVVSMHYTGMGAMQMEGTIVWNWWLVALSVLDACLVCMIAIIFMPLSQSSFTSQILFALVSGFGVSSMHYCGMFAASFYTPLEPEERHPEDSQTHTLPWSIAVIAFASCLISYVLLAHTVTSSRDELVEAIRTKRALWRTTAEKEAAVRSDKMKMDFISVASHEIRTPLHVIAGYVDLLAQTDLTHEQQEYIAALRSGCASIRLITSDVLDFAKLQNPNAESRARSAEIDLRKIATDIVQGCSSSTYMSSVRNTPYQGGSSGTPTDRPDIILEIDKEVPRTVFLDEVYVTRILMNLLNNALKFCSEGFILIRISLSDINGDGDRSLCISVRDTGIGIAKSFRLSNIFSPFQQADTSLTRKHTGTGLGLAICYQLATSMHGNMGIWSQQGEGAGTELTVYLPVDLSTHTPDDGTDRRRPPVHLEQPLSSTRSMRHLSRTVRVGFLTRSPRKQRMLLEAFTAYGYQVEDLFTSSASGASLDRAWIDIEVLPTYSDKIKQLLDIPSLQVFVLCENAGTSSRDPLILAMSQTARANVILMPRPINIPDAAEWLFNTQVALNHGGRALDVSRGVLAPGRSFTVYSPGPAPSRPLGTTPEDEQTVNGMLNGGTQLRILLVDDNLINQRLGVRILSKMKYTVDTAENGQIALDKISEGRDRYGLVLMDCQMPVLDGFEATRRIRQAEHSGLLPGHLPIIALTANVSNDSRTRCIEAGADHFLPKPLISAELHECIQRFM</sequence>
<reference evidence="1" key="1">
    <citation type="submission" date="2023-04" db="EMBL/GenBank/DDBJ databases">
        <title>Draft Genome sequencing of Naganishia species isolated from polar environments using Oxford Nanopore Technology.</title>
        <authorList>
            <person name="Leo P."/>
            <person name="Venkateswaran K."/>
        </authorList>
    </citation>
    <scope>NUCLEOTIDE SEQUENCE</scope>
    <source>
        <strain evidence="1">MNA-CCFEE 5262</strain>
    </source>
</reference>
<proteinExistence type="predicted"/>
<dbReference type="Proteomes" id="UP001230649">
    <property type="component" value="Unassembled WGS sequence"/>
</dbReference>
<keyword evidence="2" id="KW-1185">Reference proteome</keyword>
<gene>
    <name evidence="1" type="ORF">QFC20_004415</name>
</gene>
<dbReference type="EMBL" id="JASBWS010000051">
    <property type="protein sequence ID" value="KAJ9104976.1"/>
    <property type="molecule type" value="Genomic_DNA"/>
</dbReference>
<evidence type="ECO:0000313" key="1">
    <source>
        <dbReference type="EMBL" id="KAJ9104976.1"/>
    </source>
</evidence>
<organism evidence="1 2">
    <name type="scientific">Naganishia adeliensis</name>
    <dbReference type="NCBI Taxonomy" id="92952"/>
    <lineage>
        <taxon>Eukaryota</taxon>
        <taxon>Fungi</taxon>
        <taxon>Dikarya</taxon>
        <taxon>Basidiomycota</taxon>
        <taxon>Agaricomycotina</taxon>
        <taxon>Tremellomycetes</taxon>
        <taxon>Filobasidiales</taxon>
        <taxon>Filobasidiaceae</taxon>
        <taxon>Naganishia</taxon>
    </lineage>
</organism>